<proteinExistence type="predicted"/>
<dbReference type="AlphaFoldDB" id="A0A7C1NB08"/>
<dbReference type="SUPFAM" id="SSF88713">
    <property type="entry name" value="Glycoside hydrolase/deacetylase"/>
    <property type="match status" value="1"/>
</dbReference>
<accession>A0A7C1NB08</accession>
<dbReference type="GO" id="GO:0005975">
    <property type="term" value="P:carbohydrate metabolic process"/>
    <property type="evidence" value="ECO:0007669"/>
    <property type="project" value="InterPro"/>
</dbReference>
<name>A0A7C1NB08_UNCW3</name>
<evidence type="ECO:0008006" key="2">
    <source>
        <dbReference type="Google" id="ProtNLM"/>
    </source>
</evidence>
<organism evidence="1">
    <name type="scientific">candidate division WOR-3 bacterium</name>
    <dbReference type="NCBI Taxonomy" id="2052148"/>
    <lineage>
        <taxon>Bacteria</taxon>
        <taxon>Bacteria division WOR-3</taxon>
    </lineage>
</organism>
<dbReference type="InterPro" id="IPR011330">
    <property type="entry name" value="Glyco_hydro/deAcase_b/a-brl"/>
</dbReference>
<reference evidence="1" key="1">
    <citation type="journal article" date="2020" name="mSystems">
        <title>Genome- and Community-Level Interaction Insights into Carbon Utilization and Element Cycling Functions of Hydrothermarchaeota in Hydrothermal Sediment.</title>
        <authorList>
            <person name="Zhou Z."/>
            <person name="Liu Y."/>
            <person name="Xu W."/>
            <person name="Pan J."/>
            <person name="Luo Z.H."/>
            <person name="Li M."/>
        </authorList>
    </citation>
    <scope>NUCLEOTIDE SEQUENCE [LARGE SCALE GENOMIC DNA]</scope>
    <source>
        <strain evidence="1">SpSt-265</strain>
    </source>
</reference>
<protein>
    <recommendedName>
        <fullName evidence="2">NodB homology domain-containing protein</fullName>
    </recommendedName>
</protein>
<dbReference type="Gene3D" id="3.20.20.370">
    <property type="entry name" value="Glycoside hydrolase/deacetylase"/>
    <property type="match status" value="1"/>
</dbReference>
<dbReference type="EMBL" id="DSLG01000002">
    <property type="protein sequence ID" value="HEA86752.1"/>
    <property type="molecule type" value="Genomic_DNA"/>
</dbReference>
<comment type="caution">
    <text evidence="1">The sequence shown here is derived from an EMBL/GenBank/DDBJ whole genome shotgun (WGS) entry which is preliminary data.</text>
</comment>
<gene>
    <name evidence="1" type="ORF">ENP94_01925</name>
</gene>
<evidence type="ECO:0000313" key="1">
    <source>
        <dbReference type="EMBL" id="HEA86752.1"/>
    </source>
</evidence>
<sequence>MIYLENPDLYLKTILEQEGVPVTNDKESAAVFVFLKGNQLVFSSAPNPNAKLKSRSCPVRFITVNNVPHFYNLQLVDINCQCDIPANANLGQSDRGLPFVYYDGGEIMVIPCTPFLTLRHRGYQAKKFYVQQGRCPDETVARVDRGGVRRLIAASLRMFLNQKNLPYIHLSYAPAGCRSIFGFRVDTDYAPLKIIEKCLTIPESFGMSWTWFIMTSEVTVNEAPIFTKLLSDQDVQLHCHYHVVYPDIKRNIANYYNGLKKMMLMNLKPSGVAAPYGEWHRAIATAFAKLGFSYSSEFCYAYDDLPSRPVIEGTYNPVLQVPVHPISLGRLIAAGMNEDAMIEYYKNIIDLQVARNEPCFLYDHPQTIIRFPRVIKEIVEYGIRQCGRWISMTQFAEWWAKREKSKYQCRVSEQNLEIEVTESNPELELVIELNEFIARVPYVSGKYSLTALNWTPVEKKSCPADIAKIRHETPAWKLKNHLRRFRQQLRDLRMLGGDLE</sequence>